<organism evidence="4 5">
    <name type="scientific">Paratrimastix pyriformis</name>
    <dbReference type="NCBI Taxonomy" id="342808"/>
    <lineage>
        <taxon>Eukaryota</taxon>
        <taxon>Metamonada</taxon>
        <taxon>Preaxostyla</taxon>
        <taxon>Paratrimastigidae</taxon>
        <taxon>Paratrimastix</taxon>
    </lineage>
</organism>
<comment type="similarity">
    <text evidence="2">Belongs to the replication factor A protein 3 family.</text>
</comment>
<evidence type="ECO:0000256" key="2">
    <source>
        <dbReference type="ARBA" id="ARBA00009761"/>
    </source>
</evidence>
<reference evidence="4" key="1">
    <citation type="journal article" date="2022" name="bioRxiv">
        <title>Genomics of Preaxostyla Flagellates Illuminates Evolutionary Transitions and the Path Towards Mitochondrial Loss.</title>
        <authorList>
            <person name="Novak L.V.F."/>
            <person name="Treitli S.C."/>
            <person name="Pyrih J."/>
            <person name="Halakuc P."/>
            <person name="Pipaliya S.V."/>
            <person name="Vacek V."/>
            <person name="Brzon O."/>
            <person name="Soukal P."/>
            <person name="Eme L."/>
            <person name="Dacks J.B."/>
            <person name="Karnkowska A."/>
            <person name="Elias M."/>
            <person name="Hampl V."/>
        </authorList>
    </citation>
    <scope>NUCLEOTIDE SEQUENCE</scope>
    <source>
        <strain evidence="4">RCP-MX</strain>
    </source>
</reference>
<dbReference type="PANTHER" id="PTHR15114:SF1">
    <property type="entry name" value="REPLICATION PROTEIN A 14 KDA SUBUNIT"/>
    <property type="match status" value="1"/>
</dbReference>
<dbReference type="PANTHER" id="PTHR15114">
    <property type="entry name" value="REPLICATION PROTEIN A3"/>
    <property type="match status" value="1"/>
</dbReference>
<keyword evidence="3" id="KW-0539">Nucleus</keyword>
<evidence type="ECO:0000256" key="1">
    <source>
        <dbReference type="ARBA" id="ARBA00004123"/>
    </source>
</evidence>
<protein>
    <recommendedName>
        <fullName evidence="6">Replication factor A protein 3</fullName>
    </recommendedName>
</protein>
<comment type="caution">
    <text evidence="4">The sequence shown here is derived from an EMBL/GenBank/DDBJ whole genome shotgun (WGS) entry which is preliminary data.</text>
</comment>
<evidence type="ECO:0008006" key="6">
    <source>
        <dbReference type="Google" id="ProtNLM"/>
    </source>
</evidence>
<comment type="subcellular location">
    <subcellularLocation>
        <location evidence="1">Nucleus</location>
    </subcellularLocation>
</comment>
<keyword evidence="5" id="KW-1185">Reference proteome</keyword>
<dbReference type="Proteomes" id="UP001141327">
    <property type="component" value="Unassembled WGS sequence"/>
</dbReference>
<name>A0ABQ8UFP8_9EUKA</name>
<dbReference type="SUPFAM" id="SSF50249">
    <property type="entry name" value="Nucleic acid-binding proteins"/>
    <property type="match status" value="1"/>
</dbReference>
<evidence type="ECO:0000313" key="4">
    <source>
        <dbReference type="EMBL" id="KAJ4455625.1"/>
    </source>
</evidence>
<dbReference type="Gene3D" id="2.40.50.140">
    <property type="entry name" value="Nucleic acid-binding proteins"/>
    <property type="match status" value="1"/>
</dbReference>
<sequence length="115" mass="13318">MADQDITPRVNHQCLPMYKNRTVRLVGKVLDQEPETDSERKNMTLLTSDNQNVIIHRERSNPKVESEFVEVIGNVEEDLSVSEVLCIQFGRGPFDMKLYDEFVQLSNGPFQQLFM</sequence>
<evidence type="ECO:0000256" key="3">
    <source>
        <dbReference type="ARBA" id="ARBA00023242"/>
    </source>
</evidence>
<dbReference type="Pfam" id="PF08661">
    <property type="entry name" value="Rep_fac-A_3"/>
    <property type="match status" value="1"/>
</dbReference>
<dbReference type="InterPro" id="IPR012340">
    <property type="entry name" value="NA-bd_OB-fold"/>
</dbReference>
<evidence type="ECO:0000313" key="5">
    <source>
        <dbReference type="Proteomes" id="UP001141327"/>
    </source>
</evidence>
<proteinExistence type="inferred from homology"/>
<dbReference type="EMBL" id="JAPMOS010000099">
    <property type="protein sequence ID" value="KAJ4455625.1"/>
    <property type="molecule type" value="Genomic_DNA"/>
</dbReference>
<accession>A0ABQ8UFP8</accession>
<dbReference type="InterPro" id="IPR013970">
    <property type="entry name" value="Rfa2"/>
</dbReference>
<gene>
    <name evidence="4" type="ORF">PAPYR_9380</name>
</gene>